<evidence type="ECO:0000256" key="14">
    <source>
        <dbReference type="PIRSR" id="PIRSR605478-1"/>
    </source>
</evidence>
<feature type="site" description="Important for catalytic activity" evidence="18">
    <location>
        <position position="267"/>
    </location>
</feature>
<dbReference type="InterPro" id="IPR020826">
    <property type="entry name" value="Transketolase_BS"/>
</dbReference>
<comment type="cofactor">
    <cofactor evidence="19">
        <name>Mg(2+)</name>
        <dbReference type="ChEBI" id="CHEBI:18420"/>
    </cofactor>
    <cofactor evidence="19">
        <name>Ca(2+)</name>
        <dbReference type="ChEBI" id="CHEBI:29108"/>
    </cofactor>
    <cofactor evidence="19">
        <name>Mn(2+)</name>
        <dbReference type="ChEBI" id="CHEBI:29035"/>
    </cofactor>
    <cofactor evidence="19">
        <name>Co(2+)</name>
        <dbReference type="ChEBI" id="CHEBI:48828"/>
    </cofactor>
    <text evidence="19">Binds 1 Mg(2+) ion per subunit. Can also utilize other divalent metal cations, such as Ca(2+), Mn(2+) and Co(2+).</text>
</comment>
<dbReference type="PANTHER" id="PTHR43522">
    <property type="entry name" value="TRANSKETOLASE"/>
    <property type="match status" value="1"/>
</dbReference>
<dbReference type="CDD" id="cd07033">
    <property type="entry name" value="TPP_PYR_DXS_TK_like"/>
    <property type="match status" value="1"/>
</dbReference>
<feature type="active site" description="Proton donor" evidence="14">
    <location>
        <position position="415"/>
    </location>
</feature>
<feature type="binding site" evidence="15">
    <location>
        <position position="465"/>
    </location>
    <ligand>
        <name>substrate</name>
    </ligand>
</feature>
<dbReference type="PROSITE" id="PS00801">
    <property type="entry name" value="TRANSKETOLASE_1"/>
    <property type="match status" value="1"/>
</dbReference>
<comment type="cofactor">
    <cofactor evidence="2">
        <name>Mn(2+)</name>
        <dbReference type="ChEBI" id="CHEBI:29035"/>
    </cofactor>
</comment>
<feature type="binding site" evidence="15">
    <location>
        <position position="523"/>
    </location>
    <ligand>
        <name>substrate</name>
    </ligand>
</feature>
<dbReference type="Pfam" id="PF22613">
    <property type="entry name" value="Transketolase_C_1"/>
    <property type="match status" value="1"/>
</dbReference>
<feature type="binding site" evidence="15">
    <location>
        <position position="388"/>
    </location>
    <ligand>
        <name>substrate</name>
    </ligand>
</feature>
<keyword evidence="8 17" id="KW-0479">Metal-binding</keyword>
<feature type="binding site" evidence="16">
    <location>
        <position position="162"/>
    </location>
    <ligand>
        <name>thiamine diphosphate</name>
        <dbReference type="ChEBI" id="CHEBI:58937"/>
    </ligand>
</feature>
<feature type="binding site" evidence="17">
    <location>
        <position position="161"/>
    </location>
    <ligand>
        <name>Mg(2+)</name>
        <dbReference type="ChEBI" id="CHEBI:18420"/>
    </ligand>
</feature>
<dbReference type="PANTHER" id="PTHR43522:SF2">
    <property type="entry name" value="TRANSKETOLASE 1-RELATED"/>
    <property type="match status" value="1"/>
</dbReference>
<dbReference type="FunFam" id="3.40.50.970:FF:000045">
    <property type="entry name" value="Transketolase"/>
    <property type="match status" value="1"/>
</dbReference>
<dbReference type="CDD" id="cd02012">
    <property type="entry name" value="TPP_TK"/>
    <property type="match status" value="1"/>
</dbReference>
<evidence type="ECO:0000256" key="16">
    <source>
        <dbReference type="PIRSR" id="PIRSR605478-3"/>
    </source>
</evidence>
<comment type="similarity">
    <text evidence="4 19">Belongs to the transketolase family.</text>
</comment>
<dbReference type="FunFam" id="3.40.50.970:FF:000004">
    <property type="entry name" value="Transketolase"/>
    <property type="match status" value="1"/>
</dbReference>
<accession>A0A2A4X4M2</accession>
<comment type="cofactor">
    <cofactor evidence="1">
        <name>Ca(2+)</name>
        <dbReference type="ChEBI" id="CHEBI:29108"/>
    </cofactor>
</comment>
<feature type="domain" description="Transketolase-like pyrimidine-binding" evidence="20">
    <location>
        <begin position="358"/>
        <end position="528"/>
    </location>
</feature>
<feature type="binding site" evidence="17">
    <location>
        <position position="191"/>
    </location>
    <ligand>
        <name>Mg(2+)</name>
        <dbReference type="ChEBI" id="CHEBI:18420"/>
    </ligand>
</feature>
<dbReference type="EMBL" id="NVUK01000015">
    <property type="protein sequence ID" value="PCI77553.1"/>
    <property type="molecule type" value="Genomic_DNA"/>
</dbReference>
<dbReference type="InterPro" id="IPR033247">
    <property type="entry name" value="Transketolase_fam"/>
</dbReference>
<evidence type="ECO:0000256" key="13">
    <source>
        <dbReference type="NCBIfam" id="TIGR00232"/>
    </source>
</evidence>
<evidence type="ECO:0000256" key="8">
    <source>
        <dbReference type="ARBA" id="ARBA00022723"/>
    </source>
</evidence>
<dbReference type="GO" id="GO:0046872">
    <property type="term" value="F:metal ion binding"/>
    <property type="evidence" value="ECO:0007669"/>
    <property type="project" value="UniProtKB-KW"/>
</dbReference>
<dbReference type="NCBIfam" id="TIGR00232">
    <property type="entry name" value="tktlase_bact"/>
    <property type="match status" value="1"/>
</dbReference>
<dbReference type="InterPro" id="IPR009014">
    <property type="entry name" value="Transketo_C/PFOR_II"/>
</dbReference>
<evidence type="ECO:0000256" key="5">
    <source>
        <dbReference type="ARBA" id="ARBA00011738"/>
    </source>
</evidence>
<reference evidence="22" key="1">
    <citation type="submission" date="2017-08" db="EMBL/GenBank/DDBJ databases">
        <title>A dynamic microbial community with high functional redundancy inhabits the cold, oxic subseafloor aquifer.</title>
        <authorList>
            <person name="Tully B.J."/>
            <person name="Wheat C.G."/>
            <person name="Glazer B.T."/>
            <person name="Huber J.A."/>
        </authorList>
    </citation>
    <scope>NUCLEOTIDE SEQUENCE [LARGE SCALE GENOMIC DNA]</scope>
</reference>
<dbReference type="GO" id="GO:0006098">
    <property type="term" value="P:pentose-phosphate shunt"/>
    <property type="evidence" value="ECO:0007669"/>
    <property type="project" value="TreeGrafter"/>
</dbReference>
<feature type="binding site" evidence="16">
    <location>
        <position position="267"/>
    </location>
    <ligand>
        <name>thiamine diphosphate</name>
        <dbReference type="ChEBI" id="CHEBI:58937"/>
    </ligand>
</feature>
<dbReference type="InterPro" id="IPR029061">
    <property type="entry name" value="THDP-binding"/>
</dbReference>
<evidence type="ECO:0000313" key="21">
    <source>
        <dbReference type="EMBL" id="PCI77553.1"/>
    </source>
</evidence>
<evidence type="ECO:0000256" key="3">
    <source>
        <dbReference type="ARBA" id="ARBA00001941"/>
    </source>
</evidence>
<evidence type="ECO:0000256" key="17">
    <source>
        <dbReference type="PIRSR" id="PIRSR605478-4"/>
    </source>
</evidence>
<comment type="subunit">
    <text evidence="5 19">Homodimer.</text>
</comment>
<feature type="binding site" evidence="15">
    <location>
        <position position="477"/>
    </location>
    <ligand>
        <name>substrate</name>
    </ligand>
</feature>
<dbReference type="InterPro" id="IPR005474">
    <property type="entry name" value="Transketolase_N"/>
</dbReference>
<feature type="binding site" evidence="16">
    <location>
        <position position="72"/>
    </location>
    <ligand>
        <name>thiamine diphosphate</name>
        <dbReference type="ChEBI" id="CHEBI:58937"/>
    </ligand>
</feature>
<evidence type="ECO:0000256" key="18">
    <source>
        <dbReference type="PIRSR" id="PIRSR605478-5"/>
    </source>
</evidence>
<keyword evidence="7 19" id="KW-0808">Transferase</keyword>
<evidence type="ECO:0000256" key="19">
    <source>
        <dbReference type="RuleBase" id="RU004996"/>
    </source>
</evidence>
<protein>
    <recommendedName>
        <fullName evidence="6 13">Transketolase</fullName>
        <ecNumber evidence="6 13">2.2.1.1</ecNumber>
    </recommendedName>
</protein>
<feature type="site" description="Important for catalytic activity" evidence="18">
    <location>
        <position position="32"/>
    </location>
</feature>
<feature type="binding site" evidence="15">
    <location>
        <position position="32"/>
    </location>
    <ligand>
        <name>substrate</name>
    </ligand>
</feature>
<evidence type="ECO:0000256" key="2">
    <source>
        <dbReference type="ARBA" id="ARBA00001936"/>
    </source>
</evidence>
<dbReference type="AlphaFoldDB" id="A0A2A4X4M2"/>
<feature type="binding site" evidence="16">
    <location>
        <position position="191"/>
    </location>
    <ligand>
        <name>thiamine diphosphate</name>
        <dbReference type="ChEBI" id="CHEBI:58937"/>
    </ligand>
</feature>
<comment type="cofactor">
    <cofactor evidence="3">
        <name>Co(2+)</name>
        <dbReference type="ChEBI" id="CHEBI:48828"/>
    </cofactor>
</comment>
<feature type="binding site" evidence="15">
    <location>
        <position position="473"/>
    </location>
    <ligand>
        <name>substrate</name>
    </ligand>
</feature>
<comment type="cofactor">
    <cofactor evidence="17">
        <name>Mg(2+)</name>
        <dbReference type="ChEBI" id="CHEBI:18420"/>
    </cofactor>
    <text evidence="17">Binds 1 Mg(2+) ion per subunit. Can also utilize other divalent metal cations, such as Ca(2+), Mn(2+) and Co(2+).</text>
</comment>
<evidence type="ECO:0000256" key="11">
    <source>
        <dbReference type="ARBA" id="ARBA00023052"/>
    </source>
</evidence>
<comment type="cofactor">
    <cofactor evidence="16">
        <name>thiamine diphosphate</name>
        <dbReference type="ChEBI" id="CHEBI:58937"/>
    </cofactor>
    <text evidence="16">Binds 1 thiamine pyrophosphate per subunit. During the reaction, the substrate forms a covalent intermediate with the cofactor.</text>
</comment>
<comment type="catalytic activity">
    <reaction evidence="12 19">
        <text>D-sedoheptulose 7-phosphate + D-glyceraldehyde 3-phosphate = aldehydo-D-ribose 5-phosphate + D-xylulose 5-phosphate</text>
        <dbReference type="Rhea" id="RHEA:10508"/>
        <dbReference type="ChEBI" id="CHEBI:57483"/>
        <dbReference type="ChEBI" id="CHEBI:57737"/>
        <dbReference type="ChEBI" id="CHEBI:58273"/>
        <dbReference type="ChEBI" id="CHEBI:59776"/>
        <dbReference type="EC" id="2.2.1.1"/>
    </reaction>
</comment>
<evidence type="ECO:0000256" key="6">
    <source>
        <dbReference type="ARBA" id="ARBA00013152"/>
    </source>
</evidence>
<dbReference type="SMART" id="SM00861">
    <property type="entry name" value="Transket_pyr"/>
    <property type="match status" value="1"/>
</dbReference>
<dbReference type="InterPro" id="IPR005478">
    <property type="entry name" value="Transketolase_bac-like"/>
</dbReference>
<name>A0A2A4X4M2_UNCAE</name>
<evidence type="ECO:0000256" key="10">
    <source>
        <dbReference type="ARBA" id="ARBA00022842"/>
    </source>
</evidence>
<dbReference type="GO" id="GO:0004802">
    <property type="term" value="F:transketolase activity"/>
    <property type="evidence" value="ECO:0007669"/>
    <property type="project" value="UniProtKB-UniRule"/>
</dbReference>
<keyword evidence="9 19" id="KW-0106">Calcium</keyword>
<dbReference type="SUPFAM" id="SSF52518">
    <property type="entry name" value="Thiamin diphosphate-binding fold (THDP-binding)"/>
    <property type="match status" value="2"/>
</dbReference>
<sequence length="664" mass="73667">MLDQDEKKILSKVANTIRQLSMEAVQKANSGHPGLPMGCAEIGAYLYGKRLSYNPKKPLWINRDRLVLSAGHGSIWLYSLLHLSGYKVSIEDLKQFRQLHSITPGHPEYRETPGVEATTGPLGQGIGNAVGQALGLKILGKKFNSSSNPIFDSKVYCLAGDGCLMEGVSNEVSSFAGHLKLNNLVLIHDANKITLDGHLEQCCSEDVIKRYQAYGFDTYTMDGNDLDSIHATFTKIDQDKGDKPIFIDCKTIIGKGSPSKQGSHTAHGSPLGEEEVKKVIKLLDLPEEPFYVEQSVRKFFDAKEKELTNKFSQWEKVYFNWREKNSDFGDLLDQMYERVIDKAVEKEIFEKVVFDEPISGRKASQAVLQVLGKHLPFLYGGSADLSGSDCTMMKDFELITAGDFSGRNIKYGIREFGMATIASGLYQSHFFLPYIGTFLTFSDYMRNGIRLAALSHCHVIYQFTHDSIFLGEDGPTHQPVEHVAALRAMPNLQVIRPADGQEVKGAWLLALRYEGPSAIILSRQNLPLLEETKKSFEQGVSRGGYIARKEKSKPKFTLFSTGSEMCLAVEVANALEQQGHSCRVISMPCFEAFERQDKEYKQSVVGGDLGQRVCIEAGVRQGWDAYIGIEGISVTVDTFGLSAPASDLAEEFGFTVDAILNRLL</sequence>
<comment type="function">
    <text evidence="19">Catalyzes the transfer of a two-carbon ketol group from a ketose donor to an aldose acceptor, via a covalent intermediate with the cofactor thiamine pyrophosphate.</text>
</comment>
<dbReference type="InterPro" id="IPR005475">
    <property type="entry name" value="Transketolase-like_Pyr-bd"/>
</dbReference>
<feature type="binding site" evidence="16">
    <location>
        <begin position="120"/>
        <end position="122"/>
    </location>
    <ligand>
        <name>thiamine diphosphate</name>
        <dbReference type="ChEBI" id="CHEBI:58937"/>
    </ligand>
</feature>
<keyword evidence="11 16" id="KW-0786">Thiamine pyrophosphate</keyword>
<dbReference type="SUPFAM" id="SSF52922">
    <property type="entry name" value="TK C-terminal domain-like"/>
    <property type="match status" value="1"/>
</dbReference>
<gene>
    <name evidence="21" type="primary">tkt</name>
    <name evidence="21" type="ORF">COB21_02905</name>
</gene>
<feature type="binding site" evidence="15">
    <location>
        <position position="267"/>
    </location>
    <ligand>
        <name>substrate</name>
    </ligand>
</feature>
<evidence type="ECO:0000256" key="12">
    <source>
        <dbReference type="ARBA" id="ARBA00049473"/>
    </source>
</evidence>
<dbReference type="Gene3D" id="3.40.50.970">
    <property type="match status" value="2"/>
</dbReference>
<keyword evidence="10 17" id="KW-0460">Magnesium</keyword>
<dbReference type="PROSITE" id="PS00802">
    <property type="entry name" value="TRANSKETOLASE_2"/>
    <property type="match status" value="1"/>
</dbReference>
<dbReference type="InterPro" id="IPR049557">
    <property type="entry name" value="Transketolase_CS"/>
</dbReference>
<comment type="caution">
    <text evidence="21">The sequence shown here is derived from an EMBL/GenBank/DDBJ whole genome shotgun (WGS) entry which is preliminary data.</text>
</comment>
<feature type="binding site" evidence="16">
    <location>
        <position position="441"/>
    </location>
    <ligand>
        <name>thiamine diphosphate</name>
        <dbReference type="ChEBI" id="CHEBI:58937"/>
    </ligand>
</feature>
<evidence type="ECO:0000256" key="9">
    <source>
        <dbReference type="ARBA" id="ARBA00022837"/>
    </source>
</evidence>
<evidence type="ECO:0000256" key="7">
    <source>
        <dbReference type="ARBA" id="ARBA00022679"/>
    </source>
</evidence>
<dbReference type="EC" id="2.2.1.1" evidence="6 13"/>
<dbReference type="GO" id="GO:0005829">
    <property type="term" value="C:cytosol"/>
    <property type="evidence" value="ECO:0007669"/>
    <property type="project" value="TreeGrafter"/>
</dbReference>
<evidence type="ECO:0000256" key="1">
    <source>
        <dbReference type="ARBA" id="ARBA00001913"/>
    </source>
</evidence>
<evidence type="ECO:0000259" key="20">
    <source>
        <dbReference type="SMART" id="SM00861"/>
    </source>
</evidence>
<evidence type="ECO:0000256" key="4">
    <source>
        <dbReference type="ARBA" id="ARBA00007131"/>
    </source>
</evidence>
<evidence type="ECO:0000313" key="22">
    <source>
        <dbReference type="Proteomes" id="UP000218775"/>
    </source>
</evidence>
<evidence type="ECO:0000256" key="15">
    <source>
        <dbReference type="PIRSR" id="PIRSR605478-2"/>
    </source>
</evidence>
<dbReference type="Pfam" id="PF02779">
    <property type="entry name" value="Transket_pyr"/>
    <property type="match status" value="1"/>
</dbReference>
<dbReference type="FunFam" id="3.40.50.920:FF:000003">
    <property type="entry name" value="Transketolase"/>
    <property type="match status" value="1"/>
</dbReference>
<proteinExistence type="inferred from homology"/>
<feature type="binding site" evidence="17">
    <location>
        <position position="193"/>
    </location>
    <ligand>
        <name>Mg(2+)</name>
        <dbReference type="ChEBI" id="CHEBI:18420"/>
    </ligand>
</feature>
<dbReference type="Gene3D" id="3.40.50.920">
    <property type="match status" value="1"/>
</dbReference>
<feature type="binding site" evidence="15">
    <location>
        <position position="361"/>
    </location>
    <ligand>
        <name>substrate</name>
    </ligand>
</feature>
<organism evidence="21 22">
    <name type="scientific">Aerophobetes bacterium</name>
    <dbReference type="NCBI Taxonomy" id="2030807"/>
    <lineage>
        <taxon>Bacteria</taxon>
        <taxon>Candidatus Aerophobota</taxon>
    </lineage>
</organism>
<dbReference type="Proteomes" id="UP000218775">
    <property type="component" value="Unassembled WGS sequence"/>
</dbReference>
<dbReference type="InterPro" id="IPR055152">
    <property type="entry name" value="Transketolase-like_C_2"/>
</dbReference>
<dbReference type="Pfam" id="PF00456">
    <property type="entry name" value="Transketolase_N"/>
    <property type="match status" value="1"/>
</dbReference>